<dbReference type="Gene3D" id="2.40.360.20">
    <property type="match status" value="1"/>
</dbReference>
<name>A0A5D6UYM1_9BACT</name>
<dbReference type="PROSITE" id="PS51257">
    <property type="entry name" value="PROKAR_LIPOPROTEIN"/>
    <property type="match status" value="1"/>
</dbReference>
<proteinExistence type="predicted"/>
<evidence type="ECO:0000256" key="1">
    <source>
        <dbReference type="SAM" id="SignalP"/>
    </source>
</evidence>
<gene>
    <name evidence="3" type="ORF">FY528_13760</name>
</gene>
<comment type="caution">
    <text evidence="3">The sequence shown here is derived from an EMBL/GenBank/DDBJ whole genome shotgun (WGS) entry which is preliminary data.</text>
</comment>
<dbReference type="EMBL" id="VTHL01000014">
    <property type="protein sequence ID" value="TYZ08105.1"/>
    <property type="molecule type" value="Genomic_DNA"/>
</dbReference>
<accession>A0A5D6UYM1</accession>
<feature type="signal peptide" evidence="1">
    <location>
        <begin position="1"/>
        <end position="22"/>
    </location>
</feature>
<keyword evidence="4" id="KW-1185">Reference proteome</keyword>
<organism evidence="3 4">
    <name type="scientific">Hymenobacter lutimineralis</name>
    <dbReference type="NCBI Taxonomy" id="2606448"/>
    <lineage>
        <taxon>Bacteria</taxon>
        <taxon>Pseudomonadati</taxon>
        <taxon>Bacteroidota</taxon>
        <taxon>Cytophagia</taxon>
        <taxon>Cytophagales</taxon>
        <taxon>Hymenobacteraceae</taxon>
        <taxon>Hymenobacter</taxon>
    </lineage>
</organism>
<keyword evidence="1" id="KW-0732">Signal</keyword>
<feature type="domain" description="DUF3108" evidence="2">
    <location>
        <begin position="71"/>
        <end position="272"/>
    </location>
</feature>
<protein>
    <recommendedName>
        <fullName evidence="2">DUF3108 domain-containing protein</fullName>
    </recommendedName>
</protein>
<sequence length="277" mass="29761">MYARFSLLAPAFLLFGAACSSASSSATRPEAGTPAQASPVAAAPASAAPVASGAAPDCAHPFGLTSSSELLYALTDANGKALGELRQRVVGFGEETNKKGTVKTTTVLLKSGRYDADGKLLHQQDLTFRCRQDTAFTDGTAELEFDNLRSFRDRYFTDAPTPIAWPHQPAAGTRLPTGGIVTEVRSSAVDIAKVYTRVQNRRVVGAQETITVPAGSFACYKVESEREAAVQPKPDIVRRTTQRVVDFYNPSVGLIRTEVYDKNNKLQSTSVLARRTL</sequence>
<dbReference type="AlphaFoldDB" id="A0A5D6UYM1"/>
<dbReference type="RefSeq" id="WP_149071599.1">
    <property type="nucleotide sequence ID" value="NZ_VTHL01000014.1"/>
</dbReference>
<dbReference type="Pfam" id="PF21347">
    <property type="entry name" value="DUF3108_like"/>
    <property type="match status" value="1"/>
</dbReference>
<evidence type="ECO:0000259" key="2">
    <source>
        <dbReference type="Pfam" id="PF21347"/>
    </source>
</evidence>
<evidence type="ECO:0000313" key="4">
    <source>
        <dbReference type="Proteomes" id="UP000322791"/>
    </source>
</evidence>
<feature type="chain" id="PRO_5022993251" description="DUF3108 domain-containing protein" evidence="1">
    <location>
        <begin position="23"/>
        <end position="277"/>
    </location>
</feature>
<evidence type="ECO:0000313" key="3">
    <source>
        <dbReference type="EMBL" id="TYZ08105.1"/>
    </source>
</evidence>
<dbReference type="Proteomes" id="UP000322791">
    <property type="component" value="Unassembled WGS sequence"/>
</dbReference>
<reference evidence="3 4" key="1">
    <citation type="submission" date="2019-08" db="EMBL/GenBank/DDBJ databases">
        <authorList>
            <person name="Seo M.-J."/>
        </authorList>
    </citation>
    <scope>NUCLEOTIDE SEQUENCE [LARGE SCALE GENOMIC DNA]</scope>
    <source>
        <strain evidence="3 4">KIGAM108</strain>
    </source>
</reference>
<dbReference type="InterPro" id="IPR049279">
    <property type="entry name" value="DUF3108-like"/>
</dbReference>